<dbReference type="OrthoDB" id="6364264at2759"/>
<sequence>MFPALLRNLFFTPVILNFLQLYNKQGIATKEAMNEKIFDAHLHFWDLEARLAYPRPNPSFEWPNESTPGIHKSFLPAEHSDTNFREAILFRP</sequence>
<dbReference type="Proteomes" id="UP000595437">
    <property type="component" value="Chromosome 4"/>
</dbReference>
<name>A0A7T8KDR6_CALRO</name>
<evidence type="ECO:0000313" key="3">
    <source>
        <dbReference type="Proteomes" id="UP000595437"/>
    </source>
</evidence>
<keyword evidence="3" id="KW-1185">Reference proteome</keyword>
<reference evidence="3" key="1">
    <citation type="submission" date="2021-01" db="EMBL/GenBank/DDBJ databases">
        <title>Caligus Genome Assembly.</title>
        <authorList>
            <person name="Gallardo-Escarate C."/>
        </authorList>
    </citation>
    <scope>NUCLEOTIDE SEQUENCE [LARGE SCALE GENOMIC DNA]</scope>
</reference>
<gene>
    <name evidence="2" type="ORF">FKW44_006728</name>
</gene>
<protein>
    <submittedName>
        <fullName evidence="2">LOC763778</fullName>
    </submittedName>
</protein>
<feature type="signal peptide" evidence="1">
    <location>
        <begin position="1"/>
        <end position="16"/>
    </location>
</feature>
<evidence type="ECO:0000313" key="2">
    <source>
        <dbReference type="EMBL" id="QQP54040.1"/>
    </source>
</evidence>
<organism evidence="2 3">
    <name type="scientific">Caligus rogercresseyi</name>
    <name type="common">Sea louse</name>
    <dbReference type="NCBI Taxonomy" id="217165"/>
    <lineage>
        <taxon>Eukaryota</taxon>
        <taxon>Metazoa</taxon>
        <taxon>Ecdysozoa</taxon>
        <taxon>Arthropoda</taxon>
        <taxon>Crustacea</taxon>
        <taxon>Multicrustacea</taxon>
        <taxon>Hexanauplia</taxon>
        <taxon>Copepoda</taxon>
        <taxon>Siphonostomatoida</taxon>
        <taxon>Caligidae</taxon>
        <taxon>Caligus</taxon>
    </lineage>
</organism>
<evidence type="ECO:0000256" key="1">
    <source>
        <dbReference type="SAM" id="SignalP"/>
    </source>
</evidence>
<feature type="chain" id="PRO_5030649153" evidence="1">
    <location>
        <begin position="17"/>
        <end position="92"/>
    </location>
</feature>
<dbReference type="AlphaFoldDB" id="A0A7T8KDR6"/>
<dbReference type="EMBL" id="CP045893">
    <property type="protein sequence ID" value="QQP54040.1"/>
    <property type="molecule type" value="Genomic_DNA"/>
</dbReference>
<accession>A0A7T8KDR6</accession>
<proteinExistence type="predicted"/>
<keyword evidence="1" id="KW-0732">Signal</keyword>